<dbReference type="EMBL" id="ML979012">
    <property type="protein sequence ID" value="KAF1922950.1"/>
    <property type="molecule type" value="Genomic_DNA"/>
</dbReference>
<gene>
    <name evidence="1" type="ORF">M421DRAFT_76551</name>
</gene>
<name>A0A6A5R6V0_9PLEO</name>
<evidence type="ECO:0000313" key="1">
    <source>
        <dbReference type="EMBL" id="KAF1922950.1"/>
    </source>
</evidence>
<dbReference type="OrthoDB" id="5424404at2759"/>
<accession>A0A6A5R6V0</accession>
<dbReference type="AlphaFoldDB" id="A0A6A5R6V0"/>
<organism evidence="1 2">
    <name type="scientific">Didymella exigua CBS 183.55</name>
    <dbReference type="NCBI Taxonomy" id="1150837"/>
    <lineage>
        <taxon>Eukaryota</taxon>
        <taxon>Fungi</taxon>
        <taxon>Dikarya</taxon>
        <taxon>Ascomycota</taxon>
        <taxon>Pezizomycotina</taxon>
        <taxon>Dothideomycetes</taxon>
        <taxon>Pleosporomycetidae</taxon>
        <taxon>Pleosporales</taxon>
        <taxon>Pleosporineae</taxon>
        <taxon>Didymellaceae</taxon>
        <taxon>Didymella</taxon>
    </lineage>
</organism>
<dbReference type="Proteomes" id="UP000800082">
    <property type="component" value="Unassembled WGS sequence"/>
</dbReference>
<dbReference type="RefSeq" id="XP_033443203.1">
    <property type="nucleotide sequence ID" value="XM_033597230.1"/>
</dbReference>
<evidence type="ECO:0000313" key="2">
    <source>
        <dbReference type="Proteomes" id="UP000800082"/>
    </source>
</evidence>
<proteinExistence type="predicted"/>
<dbReference type="GeneID" id="54354897"/>
<feature type="non-terminal residue" evidence="1">
    <location>
        <position position="1"/>
    </location>
</feature>
<protein>
    <submittedName>
        <fullName evidence="1">Uncharacterized protein</fullName>
    </submittedName>
</protein>
<reference evidence="1" key="1">
    <citation type="journal article" date="2020" name="Stud. Mycol.">
        <title>101 Dothideomycetes genomes: a test case for predicting lifestyles and emergence of pathogens.</title>
        <authorList>
            <person name="Haridas S."/>
            <person name="Albert R."/>
            <person name="Binder M."/>
            <person name="Bloem J."/>
            <person name="Labutti K."/>
            <person name="Salamov A."/>
            <person name="Andreopoulos B."/>
            <person name="Baker S."/>
            <person name="Barry K."/>
            <person name="Bills G."/>
            <person name="Bluhm B."/>
            <person name="Cannon C."/>
            <person name="Castanera R."/>
            <person name="Culley D."/>
            <person name="Daum C."/>
            <person name="Ezra D."/>
            <person name="Gonzalez J."/>
            <person name="Henrissat B."/>
            <person name="Kuo A."/>
            <person name="Liang C."/>
            <person name="Lipzen A."/>
            <person name="Lutzoni F."/>
            <person name="Magnuson J."/>
            <person name="Mondo S."/>
            <person name="Nolan M."/>
            <person name="Ohm R."/>
            <person name="Pangilinan J."/>
            <person name="Park H.-J."/>
            <person name="Ramirez L."/>
            <person name="Alfaro M."/>
            <person name="Sun H."/>
            <person name="Tritt A."/>
            <person name="Yoshinaga Y."/>
            <person name="Zwiers L.-H."/>
            <person name="Turgeon B."/>
            <person name="Goodwin S."/>
            <person name="Spatafora J."/>
            <person name="Crous P."/>
            <person name="Grigoriev I."/>
        </authorList>
    </citation>
    <scope>NUCLEOTIDE SEQUENCE</scope>
    <source>
        <strain evidence="1">CBS 183.55</strain>
    </source>
</reference>
<sequence>TTRIDYERYLANSKCKYKLYFNLLHSKIHEHSVNKCNMYNIKRKASLLALTVALKG</sequence>
<keyword evidence="2" id="KW-1185">Reference proteome</keyword>